<dbReference type="PANTHER" id="PTHR23028">
    <property type="entry name" value="ACETYLTRANSFERASE"/>
    <property type="match status" value="1"/>
</dbReference>
<evidence type="ECO:0000313" key="3">
    <source>
        <dbReference type="EMBL" id="MBB3195076.1"/>
    </source>
</evidence>
<feature type="transmembrane region" description="Helical" evidence="1">
    <location>
        <begin position="282"/>
        <end position="302"/>
    </location>
</feature>
<feature type="transmembrane region" description="Helical" evidence="1">
    <location>
        <begin position="257"/>
        <end position="276"/>
    </location>
</feature>
<reference evidence="3 4" key="1">
    <citation type="submission" date="2020-08" db="EMBL/GenBank/DDBJ databases">
        <title>Genomic Encyclopedia of Type Strains, Phase III (KMG-III): the genomes of soil and plant-associated and newly described type strains.</title>
        <authorList>
            <person name="Whitman W."/>
        </authorList>
    </citation>
    <scope>NUCLEOTIDE SEQUENCE [LARGE SCALE GENOMIC DNA]</scope>
    <source>
        <strain evidence="3 4">CECT 7247</strain>
    </source>
</reference>
<evidence type="ECO:0000256" key="1">
    <source>
        <dbReference type="SAM" id="Phobius"/>
    </source>
</evidence>
<feature type="transmembrane region" description="Helical" evidence="1">
    <location>
        <begin position="229"/>
        <end position="245"/>
    </location>
</feature>
<organism evidence="3 4">
    <name type="scientific">Roseateles terrae</name>
    <dbReference type="NCBI Taxonomy" id="431060"/>
    <lineage>
        <taxon>Bacteria</taxon>
        <taxon>Pseudomonadati</taxon>
        <taxon>Pseudomonadota</taxon>
        <taxon>Betaproteobacteria</taxon>
        <taxon>Burkholderiales</taxon>
        <taxon>Sphaerotilaceae</taxon>
        <taxon>Roseateles</taxon>
    </lineage>
</organism>
<name>A0ABR6GTN1_9BURK</name>
<feature type="transmembrane region" description="Helical" evidence="1">
    <location>
        <begin position="314"/>
        <end position="335"/>
    </location>
</feature>
<comment type="caution">
    <text evidence="3">The sequence shown here is derived from an EMBL/GenBank/DDBJ whole genome shotgun (WGS) entry which is preliminary data.</text>
</comment>
<dbReference type="InterPro" id="IPR002656">
    <property type="entry name" value="Acyl_transf_3_dom"/>
</dbReference>
<sequence length="398" mass="44207">MNPTDLWPALVALLLALGTTWVLSRRSPLPEARARYRSIDGLRGYLAFGVFLHHATLWQSYRVSGAWAYPPSAFYVNAGKGSVALFFMITAFLFFGRLLDARTRRIDWARLFLGRLMRLTPAYLLMLFLMLTLVAVLTRGRLQVETGTLLGSLKDWLLFTIPGRPDVNGLARTEILVAGVTWSLPYEWMFYAALPVLMLMLGGRPGVRPLMVPVVAGVLLLVWRPSLGNLMPFAVGIAAAFAARWRPLQHFAHTPLASALTLTSLVGGFALPMSAVSPLPQMLQAFAFVLIACGNDLFGGLSSRLSRHFGEPTYSVYLLHGLVLFVSFHWCVAWMTGVNAAQLSATQHWLVVWMMTPVLMTLSHCSHRYVEMPGLALTEPWLQRIRATAVWGASPQRP</sequence>
<proteinExistence type="predicted"/>
<protein>
    <submittedName>
        <fullName evidence="3">Peptidoglycan/LPS O-acetylase OafA/YrhL</fullName>
    </submittedName>
</protein>
<gene>
    <name evidence="3" type="ORF">FHS28_002479</name>
</gene>
<dbReference type="PANTHER" id="PTHR23028:SF53">
    <property type="entry name" value="ACYL_TRANSF_3 DOMAIN-CONTAINING PROTEIN"/>
    <property type="match status" value="1"/>
</dbReference>
<feature type="domain" description="Acyltransferase 3" evidence="2">
    <location>
        <begin position="37"/>
        <end position="353"/>
    </location>
</feature>
<keyword evidence="4" id="KW-1185">Reference proteome</keyword>
<feature type="transmembrane region" description="Helical" evidence="1">
    <location>
        <begin position="120"/>
        <end position="138"/>
    </location>
</feature>
<dbReference type="InterPro" id="IPR050879">
    <property type="entry name" value="Acyltransferase_3"/>
</dbReference>
<keyword evidence="1" id="KW-1133">Transmembrane helix</keyword>
<dbReference type="RefSeq" id="WP_184294707.1">
    <property type="nucleotide sequence ID" value="NZ_JACHXO010000004.1"/>
</dbReference>
<keyword evidence="1" id="KW-0472">Membrane</keyword>
<feature type="transmembrane region" description="Helical" evidence="1">
    <location>
        <begin position="6"/>
        <end position="23"/>
    </location>
</feature>
<dbReference type="Pfam" id="PF01757">
    <property type="entry name" value="Acyl_transf_3"/>
    <property type="match status" value="1"/>
</dbReference>
<evidence type="ECO:0000313" key="4">
    <source>
        <dbReference type="Proteomes" id="UP000574369"/>
    </source>
</evidence>
<evidence type="ECO:0000259" key="2">
    <source>
        <dbReference type="Pfam" id="PF01757"/>
    </source>
</evidence>
<keyword evidence="1" id="KW-0812">Transmembrane</keyword>
<feature type="transmembrane region" description="Helical" evidence="1">
    <location>
        <begin position="44"/>
        <end position="61"/>
    </location>
</feature>
<feature type="transmembrane region" description="Helical" evidence="1">
    <location>
        <begin position="81"/>
        <end position="99"/>
    </location>
</feature>
<dbReference type="Proteomes" id="UP000574369">
    <property type="component" value="Unassembled WGS sequence"/>
</dbReference>
<dbReference type="EMBL" id="JACHXO010000004">
    <property type="protein sequence ID" value="MBB3195076.1"/>
    <property type="molecule type" value="Genomic_DNA"/>
</dbReference>
<accession>A0ABR6GTN1</accession>